<comment type="function">
    <text evidence="5">One of the primary rRNA binding proteins, it binds directly to 16S rRNA central domain where it helps coordinate assembly of the platform of the 30S subunit.</text>
</comment>
<dbReference type="HAMAP" id="MF_01302_B">
    <property type="entry name" value="Ribosomal_uS8_B"/>
    <property type="match status" value="1"/>
</dbReference>
<dbReference type="AlphaFoldDB" id="A0A2M6WNR4"/>
<evidence type="ECO:0000256" key="3">
    <source>
        <dbReference type="ARBA" id="ARBA00023274"/>
    </source>
</evidence>
<comment type="similarity">
    <text evidence="1 5 6">Belongs to the universal ribosomal protein uS8 family.</text>
</comment>
<dbReference type="GO" id="GO:1990904">
    <property type="term" value="C:ribonucleoprotein complex"/>
    <property type="evidence" value="ECO:0007669"/>
    <property type="project" value="UniProtKB-KW"/>
</dbReference>
<dbReference type="GO" id="GO:0005840">
    <property type="term" value="C:ribosome"/>
    <property type="evidence" value="ECO:0007669"/>
    <property type="project" value="UniProtKB-KW"/>
</dbReference>
<dbReference type="Gene3D" id="3.30.1370.30">
    <property type="match status" value="1"/>
</dbReference>
<dbReference type="GO" id="GO:0006412">
    <property type="term" value="P:translation"/>
    <property type="evidence" value="ECO:0007669"/>
    <property type="project" value="UniProtKB-UniRule"/>
</dbReference>
<sequence>MMTDPIADMLTRIRNASMVKKAEIVLPLSKLKLEIAKIMEKEGWVGQTEVIKGDNQSKNKSAAFDRLRIVLKYNEERQPRISSLKRISKPGARVYVGKNSLPRVLNNIGVAIISTPKGLMTNREARKNQLGGEVICEIY</sequence>
<comment type="caution">
    <text evidence="7">The sequence shown here is derived from an EMBL/GenBank/DDBJ whole genome shotgun (WGS) entry which is preliminary data.</text>
</comment>
<keyword evidence="5" id="KW-0694">RNA-binding</keyword>
<keyword evidence="5" id="KW-0699">rRNA-binding</keyword>
<evidence type="ECO:0000256" key="5">
    <source>
        <dbReference type="HAMAP-Rule" id="MF_01302"/>
    </source>
</evidence>
<dbReference type="GO" id="GO:0019843">
    <property type="term" value="F:rRNA binding"/>
    <property type="evidence" value="ECO:0007669"/>
    <property type="project" value="UniProtKB-UniRule"/>
</dbReference>
<dbReference type="PANTHER" id="PTHR11758">
    <property type="entry name" value="40S RIBOSOMAL PROTEIN S15A"/>
    <property type="match status" value="1"/>
</dbReference>
<evidence type="ECO:0000256" key="6">
    <source>
        <dbReference type="RuleBase" id="RU003660"/>
    </source>
</evidence>
<dbReference type="Proteomes" id="UP000228900">
    <property type="component" value="Unassembled WGS sequence"/>
</dbReference>
<dbReference type="InterPro" id="IPR035987">
    <property type="entry name" value="Ribosomal_uS8_sf"/>
</dbReference>
<evidence type="ECO:0000256" key="2">
    <source>
        <dbReference type="ARBA" id="ARBA00022980"/>
    </source>
</evidence>
<dbReference type="EMBL" id="PFAQ01000052">
    <property type="protein sequence ID" value="PIT94410.1"/>
    <property type="molecule type" value="Genomic_DNA"/>
</dbReference>
<organism evidence="7 8">
    <name type="scientific">Candidatus Falkowbacteria bacterium CG10_big_fil_rev_8_21_14_0_10_39_9</name>
    <dbReference type="NCBI Taxonomy" id="1974566"/>
    <lineage>
        <taxon>Bacteria</taxon>
        <taxon>Candidatus Falkowiibacteriota</taxon>
    </lineage>
</organism>
<keyword evidence="3 5" id="KW-0687">Ribonucleoprotein</keyword>
<evidence type="ECO:0000256" key="4">
    <source>
        <dbReference type="ARBA" id="ARBA00035258"/>
    </source>
</evidence>
<dbReference type="FunFam" id="3.30.1490.10:FF:000001">
    <property type="entry name" value="30S ribosomal protein S8"/>
    <property type="match status" value="1"/>
</dbReference>
<proteinExistence type="inferred from homology"/>
<dbReference type="GO" id="GO:0005737">
    <property type="term" value="C:cytoplasm"/>
    <property type="evidence" value="ECO:0007669"/>
    <property type="project" value="UniProtKB-ARBA"/>
</dbReference>
<gene>
    <name evidence="5" type="primary">rpsH</name>
    <name evidence="7" type="ORF">COT98_03695</name>
</gene>
<dbReference type="InterPro" id="IPR000630">
    <property type="entry name" value="Ribosomal_uS8"/>
</dbReference>
<protein>
    <recommendedName>
        <fullName evidence="4 5">Small ribosomal subunit protein uS8</fullName>
    </recommendedName>
</protein>
<evidence type="ECO:0000256" key="1">
    <source>
        <dbReference type="ARBA" id="ARBA00006471"/>
    </source>
</evidence>
<comment type="subunit">
    <text evidence="5">Part of the 30S ribosomal subunit. Contacts proteins S5 and S12.</text>
</comment>
<dbReference type="GO" id="GO:0003735">
    <property type="term" value="F:structural constituent of ribosome"/>
    <property type="evidence" value="ECO:0007669"/>
    <property type="project" value="InterPro"/>
</dbReference>
<dbReference type="InterPro" id="IPR047863">
    <property type="entry name" value="Ribosomal_uS8_CS"/>
</dbReference>
<dbReference type="PROSITE" id="PS00053">
    <property type="entry name" value="RIBOSOMAL_S8"/>
    <property type="match status" value="1"/>
</dbReference>
<accession>A0A2M6WNR4</accession>
<dbReference type="NCBIfam" id="NF001109">
    <property type="entry name" value="PRK00136.1"/>
    <property type="match status" value="1"/>
</dbReference>
<reference evidence="8" key="1">
    <citation type="submission" date="2017-09" db="EMBL/GenBank/DDBJ databases">
        <title>Depth-based differentiation of microbial function through sediment-hosted aquifers and enrichment of novel symbionts in the deep terrestrial subsurface.</title>
        <authorList>
            <person name="Probst A.J."/>
            <person name="Ladd B."/>
            <person name="Jarett J.K."/>
            <person name="Geller-Mcgrath D.E."/>
            <person name="Sieber C.M.K."/>
            <person name="Emerson J.B."/>
            <person name="Anantharaman K."/>
            <person name="Thomas B.C."/>
            <person name="Malmstrom R."/>
            <person name="Stieglmeier M."/>
            <person name="Klingl A."/>
            <person name="Woyke T."/>
            <person name="Ryan C.M."/>
            <person name="Banfield J.F."/>
        </authorList>
    </citation>
    <scope>NUCLEOTIDE SEQUENCE [LARGE SCALE GENOMIC DNA]</scope>
</reference>
<dbReference type="Pfam" id="PF00410">
    <property type="entry name" value="Ribosomal_S8"/>
    <property type="match status" value="1"/>
</dbReference>
<keyword evidence="2 5" id="KW-0689">Ribosomal protein</keyword>
<evidence type="ECO:0000313" key="7">
    <source>
        <dbReference type="EMBL" id="PIT94410.1"/>
    </source>
</evidence>
<evidence type="ECO:0000313" key="8">
    <source>
        <dbReference type="Proteomes" id="UP000228900"/>
    </source>
</evidence>
<dbReference type="SUPFAM" id="SSF56047">
    <property type="entry name" value="Ribosomal protein S8"/>
    <property type="match status" value="1"/>
</dbReference>
<dbReference type="Gene3D" id="3.30.1490.10">
    <property type="match status" value="1"/>
</dbReference>
<name>A0A2M6WNR4_9BACT</name>